<dbReference type="PANTHER" id="PTHR30572:SF18">
    <property type="entry name" value="ABC-TYPE MACROLIDE FAMILY EXPORT SYSTEM PERMEASE COMPONENT 2"/>
    <property type="match status" value="1"/>
</dbReference>
<evidence type="ECO:0000259" key="8">
    <source>
        <dbReference type="Pfam" id="PF12704"/>
    </source>
</evidence>
<feature type="transmembrane region" description="Helical" evidence="6">
    <location>
        <begin position="21"/>
        <end position="41"/>
    </location>
</feature>
<keyword evidence="3 6" id="KW-0812">Transmembrane</keyword>
<dbReference type="InterPro" id="IPR050250">
    <property type="entry name" value="Macrolide_Exporter_MacB"/>
</dbReference>
<evidence type="ECO:0000256" key="6">
    <source>
        <dbReference type="SAM" id="Phobius"/>
    </source>
</evidence>
<dbReference type="RefSeq" id="WP_187255225.1">
    <property type="nucleotide sequence ID" value="NZ_JBHULF010000006.1"/>
</dbReference>
<dbReference type="PANTHER" id="PTHR30572">
    <property type="entry name" value="MEMBRANE COMPONENT OF TRANSPORTER-RELATED"/>
    <property type="match status" value="1"/>
</dbReference>
<evidence type="ECO:0000259" key="7">
    <source>
        <dbReference type="Pfam" id="PF02687"/>
    </source>
</evidence>
<evidence type="ECO:0000256" key="2">
    <source>
        <dbReference type="ARBA" id="ARBA00022475"/>
    </source>
</evidence>
<gene>
    <name evidence="9" type="ORF">BC349_02845</name>
</gene>
<comment type="subcellular location">
    <subcellularLocation>
        <location evidence="1">Cell membrane</location>
        <topology evidence="1">Multi-pass membrane protein</topology>
    </subcellularLocation>
</comment>
<comment type="caution">
    <text evidence="9">The sequence shown here is derived from an EMBL/GenBank/DDBJ whole genome shotgun (WGS) entry which is preliminary data.</text>
</comment>
<organism evidence="9 10">
    <name type="scientific">Flavihumibacter stibioxidans</name>
    <dbReference type="NCBI Taxonomy" id="1834163"/>
    <lineage>
        <taxon>Bacteria</taxon>
        <taxon>Pseudomonadati</taxon>
        <taxon>Bacteroidota</taxon>
        <taxon>Chitinophagia</taxon>
        <taxon>Chitinophagales</taxon>
        <taxon>Chitinophagaceae</taxon>
        <taxon>Flavihumibacter</taxon>
    </lineage>
</organism>
<keyword evidence="10" id="KW-1185">Reference proteome</keyword>
<feature type="transmembrane region" description="Helical" evidence="6">
    <location>
        <begin position="687"/>
        <end position="709"/>
    </location>
</feature>
<feature type="domain" description="MacB-like periplasmic core" evidence="8">
    <location>
        <begin position="20"/>
        <end position="251"/>
    </location>
</feature>
<feature type="transmembrane region" description="Helical" evidence="6">
    <location>
        <begin position="389"/>
        <end position="415"/>
    </location>
</feature>
<proteinExistence type="predicted"/>
<sequence length="807" mass="89872">MFKNYFTIALRNIKRHRSHSVINIAGLAIALAATIVIFLVLQHEYSYDTYHKNADRIYQVIKKDVSPTETGFQVGVPFPATRALRQDFPQVTFGELYKSFGSQLTVMKDPNTISSRRFIEESGVFFADPEIFSIFDVKWMAGSAAVLKEPGKLVLAKSIAEKYFGTWQSAMDGYLKIDNNILVQVAGIIEDVPSNSDFPFAVIPSYKTFESNQQYFNYGEQINDWGLSTSDHQVYALLPENMKAASIDANLETFSRKYYRMESATKTSHFLQPLKNIHFDTRLENNGDHISNKTSLNTLALIGVLIVLMACINFINLSTALAAKRGKEVGIRKVMGSSKTQLRTQVLFETGLIVLFAGMTAVLLAWLALPYLRYIADIQQQLTLINTGSILFLVITLVVTTILAGFYPSLILSSFQPVEAIKNKINNTRVGGLSLRRVLVVLQFAFSQLLIIATIIAVGQMNFIRTADIGFDKEAVLLLQGNNDSTSLARQAAFKSDLLKLPAVKSVSFTMDPPSSLNSWTTNFAFNNNTEDLPFSLYLKTGDEHYAGTFGMNLLAGRFYTTADSARKVVINETLMQKVGIKEPSEAIGKTIRIGAGKFREIVGVVRDFKNNSLRDGIQPTAIISYPAFYSLTAIKLKSNNLGKSGEAIQQVWDKHYPEYAAETRFLDESINEFYQQEERLSRLYKVYATLAIIISCLGLYGLVSFMAVQKNKEVGIRKVLGASVGSIVYLFSKEFTVLILIAFALAAPAGWYLMNNWLQNFTYRIDIGAWVFILAVLASVIIAWLTVGYKAISAATANPVKSLKSE</sequence>
<dbReference type="Proteomes" id="UP000765802">
    <property type="component" value="Unassembled WGS sequence"/>
</dbReference>
<evidence type="ECO:0000256" key="1">
    <source>
        <dbReference type="ARBA" id="ARBA00004651"/>
    </source>
</evidence>
<dbReference type="InterPro" id="IPR025857">
    <property type="entry name" value="MacB_PCD"/>
</dbReference>
<dbReference type="EMBL" id="MBUA01000001">
    <property type="protein sequence ID" value="MBC6489889.1"/>
    <property type="molecule type" value="Genomic_DNA"/>
</dbReference>
<feature type="domain" description="ABC3 transporter permease C-terminal" evidence="7">
    <location>
        <begin position="688"/>
        <end position="800"/>
    </location>
</feature>
<feature type="transmembrane region" description="Helical" evidence="6">
    <location>
        <begin position="721"/>
        <end position="748"/>
    </location>
</feature>
<feature type="domain" description="ABC3 transporter permease C-terminal" evidence="7">
    <location>
        <begin position="301"/>
        <end position="417"/>
    </location>
</feature>
<reference evidence="9 10" key="1">
    <citation type="submission" date="2016-07" db="EMBL/GenBank/DDBJ databases">
        <title>Genome analysis of Flavihumibacter stibioxidans YS-17.</title>
        <authorList>
            <person name="Shi K."/>
            <person name="Han Y."/>
            <person name="Wang G."/>
        </authorList>
    </citation>
    <scope>NUCLEOTIDE SEQUENCE [LARGE SCALE GENOMIC DNA]</scope>
    <source>
        <strain evidence="9 10">YS-17</strain>
    </source>
</reference>
<keyword evidence="4 6" id="KW-1133">Transmembrane helix</keyword>
<accession>A0ABR7M4E6</accession>
<dbReference type="Pfam" id="PF02687">
    <property type="entry name" value="FtsX"/>
    <property type="match status" value="2"/>
</dbReference>
<feature type="transmembrane region" description="Helical" evidence="6">
    <location>
        <begin position="299"/>
        <end position="323"/>
    </location>
</feature>
<feature type="domain" description="MacB-like periplasmic core" evidence="8">
    <location>
        <begin position="471"/>
        <end position="640"/>
    </location>
</feature>
<protein>
    <submittedName>
        <fullName evidence="9">ABC transporter permease</fullName>
    </submittedName>
</protein>
<feature type="transmembrane region" description="Helical" evidence="6">
    <location>
        <begin position="344"/>
        <end position="369"/>
    </location>
</feature>
<feature type="transmembrane region" description="Helical" evidence="6">
    <location>
        <begin position="768"/>
        <end position="788"/>
    </location>
</feature>
<evidence type="ECO:0000313" key="9">
    <source>
        <dbReference type="EMBL" id="MBC6489889.1"/>
    </source>
</evidence>
<evidence type="ECO:0000256" key="4">
    <source>
        <dbReference type="ARBA" id="ARBA00022989"/>
    </source>
</evidence>
<feature type="transmembrane region" description="Helical" evidence="6">
    <location>
        <begin position="435"/>
        <end position="458"/>
    </location>
</feature>
<dbReference type="Pfam" id="PF12704">
    <property type="entry name" value="MacB_PCD"/>
    <property type="match status" value="2"/>
</dbReference>
<keyword evidence="5 6" id="KW-0472">Membrane</keyword>
<evidence type="ECO:0000256" key="3">
    <source>
        <dbReference type="ARBA" id="ARBA00022692"/>
    </source>
</evidence>
<keyword evidence="2" id="KW-1003">Cell membrane</keyword>
<name>A0ABR7M4E6_9BACT</name>
<evidence type="ECO:0000256" key="5">
    <source>
        <dbReference type="ARBA" id="ARBA00023136"/>
    </source>
</evidence>
<evidence type="ECO:0000313" key="10">
    <source>
        <dbReference type="Proteomes" id="UP000765802"/>
    </source>
</evidence>
<dbReference type="InterPro" id="IPR003838">
    <property type="entry name" value="ABC3_permease_C"/>
</dbReference>